<proteinExistence type="predicted"/>
<reference evidence="1" key="1">
    <citation type="submission" date="2017-12" db="EMBL/GenBank/DDBJ databases">
        <title>High-resolution comparative analysis of great ape genomes.</title>
        <authorList>
            <person name="Pollen A."/>
            <person name="Hastie A."/>
            <person name="Hormozdiari F."/>
            <person name="Dougherty M."/>
            <person name="Liu R."/>
            <person name="Chaisson M."/>
            <person name="Hoppe E."/>
            <person name="Hill C."/>
            <person name="Pang A."/>
            <person name="Hillier L."/>
            <person name="Baker C."/>
            <person name="Armstrong J."/>
            <person name="Shendure J."/>
            <person name="Paten B."/>
            <person name="Wilson R."/>
            <person name="Chao H."/>
            <person name="Schneider V."/>
            <person name="Ventura M."/>
            <person name="Kronenberg Z."/>
            <person name="Murali S."/>
            <person name="Gordon D."/>
            <person name="Cantsilieris S."/>
            <person name="Munson K."/>
            <person name="Nelson B."/>
            <person name="Raja A."/>
            <person name="Underwood J."/>
            <person name="Diekhans M."/>
            <person name="Fiddes I."/>
            <person name="Haussler D."/>
            <person name="Eichler E."/>
        </authorList>
    </citation>
    <scope>NUCLEOTIDE SEQUENCE [LARGE SCALE GENOMIC DNA]</scope>
    <source>
        <strain evidence="1">Susie</strain>
    </source>
</reference>
<gene>
    <name evidence="1" type="ORF">CR201_G0021476</name>
</gene>
<sequence>MKKSYSDLLLDPCISNLASLHCAHFSGARHHRMCSCLVIFDSAR</sequence>
<evidence type="ECO:0000313" key="1">
    <source>
        <dbReference type="EMBL" id="PNJ88156.1"/>
    </source>
</evidence>
<name>A0A2J8Y1K1_PONAB</name>
<dbReference type="EMBL" id="NDHI03003284">
    <property type="protein sequence ID" value="PNJ88156.1"/>
    <property type="molecule type" value="Genomic_DNA"/>
</dbReference>
<comment type="caution">
    <text evidence="1">The sequence shown here is derived from an EMBL/GenBank/DDBJ whole genome shotgun (WGS) entry which is preliminary data.</text>
</comment>
<organism evidence="1">
    <name type="scientific">Pongo abelii</name>
    <name type="common">Sumatran orangutan</name>
    <name type="synonym">Pongo pygmaeus abelii</name>
    <dbReference type="NCBI Taxonomy" id="9601"/>
    <lineage>
        <taxon>Eukaryota</taxon>
        <taxon>Metazoa</taxon>
        <taxon>Chordata</taxon>
        <taxon>Craniata</taxon>
        <taxon>Vertebrata</taxon>
        <taxon>Euteleostomi</taxon>
        <taxon>Mammalia</taxon>
        <taxon>Eutheria</taxon>
        <taxon>Euarchontoglires</taxon>
        <taxon>Primates</taxon>
        <taxon>Haplorrhini</taxon>
        <taxon>Catarrhini</taxon>
        <taxon>Hominidae</taxon>
        <taxon>Pongo</taxon>
    </lineage>
</organism>
<protein>
    <submittedName>
        <fullName evidence="1">SEPT9 isoform 3</fullName>
    </submittedName>
</protein>
<accession>A0A2J8Y1K1</accession>
<dbReference type="AlphaFoldDB" id="A0A2J8Y1K1"/>